<organism evidence="3 4">
    <name type="scientific">Nocardia cerradoensis</name>
    <dbReference type="NCBI Taxonomy" id="85688"/>
    <lineage>
        <taxon>Bacteria</taxon>
        <taxon>Bacillati</taxon>
        <taxon>Actinomycetota</taxon>
        <taxon>Actinomycetes</taxon>
        <taxon>Mycobacteriales</taxon>
        <taxon>Nocardiaceae</taxon>
        <taxon>Nocardia</taxon>
    </lineage>
</organism>
<dbReference type="Proteomes" id="UP000215506">
    <property type="component" value="Unassembled WGS sequence"/>
</dbReference>
<keyword evidence="1" id="KW-0812">Transmembrane</keyword>
<dbReference type="InterPro" id="IPR051162">
    <property type="entry name" value="T4SS_component"/>
</dbReference>
<dbReference type="PANTHER" id="PTHR30121:SF6">
    <property type="entry name" value="SLR6007 PROTEIN"/>
    <property type="match status" value="1"/>
</dbReference>
<protein>
    <recommendedName>
        <fullName evidence="2">TraG P-loop domain-containing protein</fullName>
    </recommendedName>
</protein>
<sequence>MTTPVRIPADVERRDRLIGPFTARQLAILAATALLLYLAWMATRAVLAPLAFLAVATPIATVVTVAISTTRDGLPGDQLLVAAIGHKLRARHLVRDAGRTEPVPRWVADQAMRGPRPPLPATLSTDAVRLPRAVTGSVSGVGVVDLGADGLAVVAAAGTLNLALRTPAEQDSLLAQFSGWLHTLRQPVQILIRSARLDITAHLSALDAATADMSPQLAAVARDHADHLADLAATENLIQHQVLLIWREPIRTPDAPALSPLIPRQRRSLGRASAAARRAAESRLVRRLSEATDLLAPLGVSVTALDEFQATAVLDSCCNPGSLVASSADIAGPDEIITAAGVQPTRVGGIGLVAEEDDESGAEALSFGPESLSIRARHLEVGSDWVATVAVTGFPREVTSGWLTPLLSHPGRLDIAVHVDPIDPVTAAGRLRRQLARLESSRLHDTSRGRPPDPQVDVAVEDAAELSARVARAEARLFRVGVYVSVHADSETELADEVAAVRALAASLLVDTCPLGFRAAQGWVTSLPVGLDLIRIQRTFDTAALAAAFPFDSPQLPVTDPIAATQPRGVLYGRDAAAGLVFVDRFAPEAHNHNMVVLGRSGAGKSYLAKTEILRSLYRGIEQVIIDPEDEYRRLADAVGGTHIRLGAPGVRLNPFDLDIRTGSDGRRTAPSDALTRRKLFLHTLIQILLGDQTATQRAVVDTALTATYAAAGITDDPATWTRPAPTMSMLRDQLAGFDTPTAHELAAGLHPFVDAGAYAGLLDGPTTTDPDGGLVVFSLRDLPDELKTIGTLLALDATWRRVSDPATRRPRMVTVDEAWLIMRQPAGAQFLYRAAKSFRKHWAGLTVATQDSADVLSTELGRAILSNAATQILLRQAPQAIDEVAAAFKLSDGEQQFLLTAARGSGLLALGGGDRAVFASLASPTENALITTDPSELAFLADGSDDVDIEVSALPSSRPHASHGKQGYREDDTETAGAAGIDIDVAHEVVVEAEGAA</sequence>
<evidence type="ECO:0000313" key="3">
    <source>
        <dbReference type="EMBL" id="OXR45172.1"/>
    </source>
</evidence>
<dbReference type="Gene3D" id="3.40.50.300">
    <property type="entry name" value="P-loop containing nucleotide triphosphate hydrolases"/>
    <property type="match status" value="1"/>
</dbReference>
<feature type="transmembrane region" description="Helical" evidence="1">
    <location>
        <begin position="21"/>
        <end position="40"/>
    </location>
</feature>
<dbReference type="AlphaFoldDB" id="A0A231H8P8"/>
<proteinExistence type="predicted"/>
<dbReference type="EMBL" id="NGAF01000005">
    <property type="protein sequence ID" value="OXR45172.1"/>
    <property type="molecule type" value="Genomic_DNA"/>
</dbReference>
<feature type="domain" description="TraG P-loop" evidence="2">
    <location>
        <begin position="748"/>
        <end position="933"/>
    </location>
</feature>
<evidence type="ECO:0000259" key="2">
    <source>
        <dbReference type="Pfam" id="PF19044"/>
    </source>
</evidence>
<feature type="domain" description="TraG P-loop" evidence="2">
    <location>
        <begin position="591"/>
        <end position="659"/>
    </location>
</feature>
<keyword evidence="1" id="KW-0472">Membrane</keyword>
<evidence type="ECO:0000313" key="4">
    <source>
        <dbReference type="Proteomes" id="UP000215506"/>
    </source>
</evidence>
<keyword evidence="4" id="KW-1185">Reference proteome</keyword>
<dbReference type="CDD" id="cd01127">
    <property type="entry name" value="TrwB_TraG_TraD_VirD4"/>
    <property type="match status" value="1"/>
</dbReference>
<dbReference type="Gene3D" id="1.10.8.730">
    <property type="match status" value="1"/>
</dbReference>
<dbReference type="InterPro" id="IPR043964">
    <property type="entry name" value="P-loop_TraG"/>
</dbReference>
<dbReference type="RefSeq" id="WP_094025682.1">
    <property type="nucleotide sequence ID" value="NZ_NGAF01000005.1"/>
</dbReference>
<dbReference type="SUPFAM" id="SSF52540">
    <property type="entry name" value="P-loop containing nucleoside triphosphate hydrolases"/>
    <property type="match status" value="1"/>
</dbReference>
<evidence type="ECO:0000256" key="1">
    <source>
        <dbReference type="SAM" id="Phobius"/>
    </source>
</evidence>
<dbReference type="InterPro" id="IPR027417">
    <property type="entry name" value="P-loop_NTPase"/>
</dbReference>
<dbReference type="Pfam" id="PF12666">
    <property type="entry name" value="PrgI"/>
    <property type="match status" value="1"/>
</dbReference>
<reference evidence="3 4" key="1">
    <citation type="submission" date="2017-07" db="EMBL/GenBank/DDBJ databases">
        <title>First draft Genome Sequence of Nocardia cerradoensis isolated from human infection.</title>
        <authorList>
            <person name="Carrasco G."/>
        </authorList>
    </citation>
    <scope>NUCLEOTIDE SEQUENCE [LARGE SCALE GENOMIC DNA]</scope>
    <source>
        <strain evidence="3 4">CNM20130759</strain>
    </source>
</reference>
<gene>
    <name evidence="3" type="ORF">B7C42_03130</name>
</gene>
<comment type="caution">
    <text evidence="3">The sequence shown here is derived from an EMBL/GenBank/DDBJ whole genome shotgun (WGS) entry which is preliminary data.</text>
</comment>
<accession>A0A231H8P8</accession>
<dbReference type="PANTHER" id="PTHR30121">
    <property type="entry name" value="UNCHARACTERIZED PROTEIN YJGR-RELATED"/>
    <property type="match status" value="1"/>
</dbReference>
<name>A0A231H8P8_9NOCA</name>
<dbReference type="Pfam" id="PF19044">
    <property type="entry name" value="P-loop_TraG"/>
    <property type="match status" value="2"/>
</dbReference>
<dbReference type="InterPro" id="IPR024414">
    <property type="entry name" value="Uncharacterised_PrgI"/>
</dbReference>
<keyword evidence="1" id="KW-1133">Transmembrane helix</keyword>